<protein>
    <recommendedName>
        <fullName evidence="2">BHLH domain-containing protein</fullName>
    </recommendedName>
</protein>
<evidence type="ECO:0000256" key="1">
    <source>
        <dbReference type="SAM" id="MobiDB-lite"/>
    </source>
</evidence>
<dbReference type="SUPFAM" id="SSF47459">
    <property type="entry name" value="HLH, helix-loop-helix DNA-binding domain"/>
    <property type="match status" value="1"/>
</dbReference>
<dbReference type="EMBL" id="KN847536">
    <property type="protein sequence ID" value="KIW06100.1"/>
    <property type="molecule type" value="Genomic_DNA"/>
</dbReference>
<name>A0A0D2AHR2_9PEZI</name>
<evidence type="ECO:0000259" key="2">
    <source>
        <dbReference type="PROSITE" id="PS50888"/>
    </source>
</evidence>
<dbReference type="GeneID" id="27311242"/>
<sequence length="297" mass="32844">MATVLGEMSHENRSKNGTSKKPSRQRPLPPDVMARNLAIEKQRREALNENFLDLARLVPALAYARRLSKGRIICESIRHFRHQREMCIAAAQGVQDLLAENDRLVSEVNALRAQLGETILPPREPMPATEAMIELMAVKDEVYGEFPAGFGDNWAYSPQEAHYNPAPAEIGGRIPSPNEMLTNSDPPCHTQQSSQSGSNLLYHGASPTMLSLEHCELDSARSVPCWDGQSLHTINPLVNPFTYAPVSTGQLMSTETLQSFPETMATSIDPTALFWTQGAELGINKTNDCITSAIWQY</sequence>
<dbReference type="CDD" id="cd00083">
    <property type="entry name" value="bHLH_SF"/>
    <property type="match status" value="1"/>
</dbReference>
<accession>A0A0D2AHR2</accession>
<dbReference type="InParanoid" id="A0A0D2AHR2"/>
<dbReference type="InterPro" id="IPR011598">
    <property type="entry name" value="bHLH_dom"/>
</dbReference>
<feature type="domain" description="BHLH" evidence="2">
    <location>
        <begin position="31"/>
        <end position="83"/>
    </location>
</feature>
<dbReference type="SMART" id="SM00353">
    <property type="entry name" value="HLH"/>
    <property type="match status" value="1"/>
</dbReference>
<organism evidence="3 4">
    <name type="scientific">Verruconis gallopava</name>
    <dbReference type="NCBI Taxonomy" id="253628"/>
    <lineage>
        <taxon>Eukaryota</taxon>
        <taxon>Fungi</taxon>
        <taxon>Dikarya</taxon>
        <taxon>Ascomycota</taxon>
        <taxon>Pezizomycotina</taxon>
        <taxon>Dothideomycetes</taxon>
        <taxon>Pleosporomycetidae</taxon>
        <taxon>Venturiales</taxon>
        <taxon>Sympoventuriaceae</taxon>
        <taxon>Verruconis</taxon>
    </lineage>
</organism>
<dbReference type="PROSITE" id="PS50888">
    <property type="entry name" value="BHLH"/>
    <property type="match status" value="1"/>
</dbReference>
<reference evidence="3 4" key="1">
    <citation type="submission" date="2015-01" db="EMBL/GenBank/DDBJ databases">
        <title>The Genome Sequence of Ochroconis gallopava CBS43764.</title>
        <authorList>
            <consortium name="The Broad Institute Genomics Platform"/>
            <person name="Cuomo C."/>
            <person name="de Hoog S."/>
            <person name="Gorbushina A."/>
            <person name="Stielow B."/>
            <person name="Teixiera M."/>
            <person name="Abouelleil A."/>
            <person name="Chapman S.B."/>
            <person name="Priest M."/>
            <person name="Young S.K."/>
            <person name="Wortman J."/>
            <person name="Nusbaum C."/>
            <person name="Birren B."/>
        </authorList>
    </citation>
    <scope>NUCLEOTIDE SEQUENCE [LARGE SCALE GENOMIC DNA]</scope>
    <source>
        <strain evidence="3 4">CBS 43764</strain>
    </source>
</reference>
<dbReference type="AlphaFoldDB" id="A0A0D2AHR2"/>
<keyword evidence="4" id="KW-1185">Reference proteome</keyword>
<dbReference type="HOGENOM" id="CLU_937508_0_0_1"/>
<evidence type="ECO:0000313" key="3">
    <source>
        <dbReference type="EMBL" id="KIW06100.1"/>
    </source>
</evidence>
<dbReference type="Gene3D" id="4.10.280.10">
    <property type="entry name" value="Helix-loop-helix DNA-binding domain"/>
    <property type="match status" value="1"/>
</dbReference>
<gene>
    <name evidence="3" type="ORF">PV09_03269</name>
</gene>
<dbReference type="InterPro" id="IPR036638">
    <property type="entry name" value="HLH_DNA-bd_sf"/>
</dbReference>
<dbReference type="RefSeq" id="XP_016215969.1">
    <property type="nucleotide sequence ID" value="XM_016356446.1"/>
</dbReference>
<evidence type="ECO:0000313" key="4">
    <source>
        <dbReference type="Proteomes" id="UP000053259"/>
    </source>
</evidence>
<dbReference type="Pfam" id="PF00010">
    <property type="entry name" value="HLH"/>
    <property type="match status" value="1"/>
</dbReference>
<dbReference type="STRING" id="253628.A0A0D2AHR2"/>
<proteinExistence type="predicted"/>
<feature type="region of interest" description="Disordered" evidence="1">
    <location>
        <begin position="1"/>
        <end position="30"/>
    </location>
</feature>
<dbReference type="VEuPathDB" id="FungiDB:PV09_03269"/>
<dbReference type="GO" id="GO:0046983">
    <property type="term" value="F:protein dimerization activity"/>
    <property type="evidence" value="ECO:0007669"/>
    <property type="project" value="InterPro"/>
</dbReference>
<dbReference type="OrthoDB" id="8964853at2759"/>
<dbReference type="Proteomes" id="UP000053259">
    <property type="component" value="Unassembled WGS sequence"/>
</dbReference>